<keyword evidence="3" id="KW-1185">Reference proteome</keyword>
<dbReference type="PANTHER" id="PTHR36842:SF1">
    <property type="entry name" value="PROTEIN TOLB"/>
    <property type="match status" value="1"/>
</dbReference>
<comment type="similarity">
    <text evidence="1">Belongs to the TolB family.</text>
</comment>
<gene>
    <name evidence="2" type="ORF">FHS09_002623</name>
</gene>
<dbReference type="RefSeq" id="WP_183460491.1">
    <property type="nucleotide sequence ID" value="NZ_JACHWZ010000011.1"/>
</dbReference>
<evidence type="ECO:0000313" key="3">
    <source>
        <dbReference type="Proteomes" id="UP000535937"/>
    </source>
</evidence>
<dbReference type="PANTHER" id="PTHR36842">
    <property type="entry name" value="PROTEIN TOLB HOMOLOG"/>
    <property type="match status" value="1"/>
</dbReference>
<evidence type="ECO:0000256" key="1">
    <source>
        <dbReference type="ARBA" id="ARBA00009820"/>
    </source>
</evidence>
<organism evidence="2 3">
    <name type="scientific">Microbulbifer rhizosphaerae</name>
    <dbReference type="NCBI Taxonomy" id="1562603"/>
    <lineage>
        <taxon>Bacteria</taxon>
        <taxon>Pseudomonadati</taxon>
        <taxon>Pseudomonadota</taxon>
        <taxon>Gammaproteobacteria</taxon>
        <taxon>Cellvibrionales</taxon>
        <taxon>Microbulbiferaceae</taxon>
        <taxon>Microbulbifer</taxon>
    </lineage>
</organism>
<evidence type="ECO:0000313" key="2">
    <source>
        <dbReference type="EMBL" id="MBB3061783.1"/>
    </source>
</evidence>
<dbReference type="Pfam" id="PF07676">
    <property type="entry name" value="PD40"/>
    <property type="match status" value="3"/>
</dbReference>
<sequence length="320" mass="36594">MSESGEVRKITENIRWRDLDADMSVDGRLVFSSNREDNPRMDLNRTSEDFNIHLIERDGSEPKKIASSRDRELKPRFSPDGRNIAVIRSGTRHRLLVADADGKGERALAEADEIYDFSWSPDGRRIALARRVGEESGILVVSDDNSEPPLQLKNASQALRIVSARWSPDGGKVAYIVHPLNGESRQLWVRYLDSGREQRISPENLQIQQPPDWSADGRRLLYAALADYRFHYDEGAHRKVYEGAMHIYISDLEGNHRQLTSRKALHKAPVFSPDGRRIAFLYAPELDSRQLSLRTMDRDGGNENEWFGSVTRNSNLRWVQ</sequence>
<comment type="caution">
    <text evidence="2">The sequence shown here is derived from an EMBL/GenBank/DDBJ whole genome shotgun (WGS) entry which is preliminary data.</text>
</comment>
<dbReference type="AlphaFoldDB" id="A0A7W4Z9F7"/>
<protein>
    <submittedName>
        <fullName evidence="2">Tol biopolymer transport system component</fullName>
    </submittedName>
</protein>
<dbReference type="InterPro" id="IPR011042">
    <property type="entry name" value="6-blade_b-propeller_TolB-like"/>
</dbReference>
<dbReference type="InterPro" id="IPR011659">
    <property type="entry name" value="WD40"/>
</dbReference>
<proteinExistence type="inferred from homology"/>
<name>A0A7W4Z9F7_9GAMM</name>
<reference evidence="2 3" key="1">
    <citation type="submission" date="2020-08" db="EMBL/GenBank/DDBJ databases">
        <title>Genomic Encyclopedia of Type Strains, Phase III (KMG-III): the genomes of soil and plant-associated and newly described type strains.</title>
        <authorList>
            <person name="Whitman W."/>
        </authorList>
    </citation>
    <scope>NUCLEOTIDE SEQUENCE [LARGE SCALE GENOMIC DNA]</scope>
    <source>
        <strain evidence="2 3">CECT 8799</strain>
    </source>
</reference>
<dbReference type="SUPFAM" id="SSF82171">
    <property type="entry name" value="DPP6 N-terminal domain-like"/>
    <property type="match status" value="1"/>
</dbReference>
<accession>A0A7W4Z9F7</accession>
<dbReference type="Proteomes" id="UP000535937">
    <property type="component" value="Unassembled WGS sequence"/>
</dbReference>
<dbReference type="Gene3D" id="2.120.10.30">
    <property type="entry name" value="TolB, C-terminal domain"/>
    <property type="match status" value="2"/>
</dbReference>
<dbReference type="EMBL" id="JACHWZ010000011">
    <property type="protein sequence ID" value="MBB3061783.1"/>
    <property type="molecule type" value="Genomic_DNA"/>
</dbReference>